<evidence type="ECO:0000313" key="7">
    <source>
        <dbReference type="Proteomes" id="UP000719766"/>
    </source>
</evidence>
<sequence>MSEPLRLNCFTLGDDPRPNNIFPVHIAQTQTVGDLKEVIKDKKKPEFDHIAAYRLELWQVDLPVDETIKDNLNNLTLDPMESLSPVKKLQKVFSEIPENKNLHIVIRAPPSVSSGPLHLKCFMLGDDPHHVFEIKIAPTESVSGLQKVIKDAKMRRLDRVNADDLKLWKVKINSDDLHLLHTIGGESVELKPSTKLSTMFTDRVDDRCVHVVVQRPAVARLFPIVEQRLAYLKKGAGAPSIGARPAAFSLVTQDNQEYLCNRPRGAADPVPVTLLEPIFAQFVDDCQKRQPTDHDNDLVWQLSETMCSFYKDELARMDAFRHVLRKYGIILDPSMVGGTKCVTDGHLLSSDGMFVQVILKGKNEIGSGAAEPFLEAMLYHRKFMEESKFEIANLWSVFPCIHIIVFGACIGFAGSVLTNKVQSDILVPIIPLFWHSTDLHMQLMAARTFGALKITVEKLTKLYSCQIPTVEFKNQSPGYPYPRSYINSTSTDGIQEFSYDVTQILRDQLIFFGETVGDAAGSKICIKFVRHYSPEAHKFCAGKGRAPKLIAYDPLPGGWNMVIMDALDIDDDYFPQRPGSYRQLSKMAVVDRQPLKEAITSLIQELHDAGYVHGDVRDANFVVKYKKDFMLLDFDWAGPKQETHYPIRVNRKDIRRPDDARDGKKITTEHDLEMLNHVFDPEQDGWKSSTKRRRVSSSEGFT</sequence>
<proteinExistence type="predicted"/>
<gene>
    <name evidence="6" type="ORF">HD556DRAFT_1526441</name>
</gene>
<dbReference type="GO" id="GO:0005576">
    <property type="term" value="C:extracellular region"/>
    <property type="evidence" value="ECO:0007669"/>
    <property type="project" value="UniProtKB-SubCell"/>
</dbReference>
<keyword evidence="7" id="KW-1185">Reference proteome</keyword>
<feature type="domain" description="Crinkler effector protein N-terminal" evidence="5">
    <location>
        <begin position="5"/>
        <end position="106"/>
    </location>
</feature>
<dbReference type="InterPro" id="IPR045379">
    <property type="entry name" value="Crinkler_N"/>
</dbReference>
<comment type="caution">
    <text evidence="6">The sequence shown here is derived from an EMBL/GenBank/DDBJ whole genome shotgun (WGS) entry which is preliminary data.</text>
</comment>
<dbReference type="InterPro" id="IPR011009">
    <property type="entry name" value="Kinase-like_dom_sf"/>
</dbReference>
<evidence type="ECO:0000256" key="2">
    <source>
        <dbReference type="ARBA" id="ARBA00004613"/>
    </source>
</evidence>
<reference evidence="6" key="1">
    <citation type="journal article" date="2020" name="New Phytol.">
        <title>Comparative genomics reveals dynamic genome evolution in host specialist ectomycorrhizal fungi.</title>
        <authorList>
            <person name="Lofgren L.A."/>
            <person name="Nguyen N.H."/>
            <person name="Vilgalys R."/>
            <person name="Ruytinx J."/>
            <person name="Liao H.L."/>
            <person name="Branco S."/>
            <person name="Kuo A."/>
            <person name="LaButti K."/>
            <person name="Lipzen A."/>
            <person name="Andreopoulos W."/>
            <person name="Pangilinan J."/>
            <person name="Riley R."/>
            <person name="Hundley H."/>
            <person name="Na H."/>
            <person name="Barry K."/>
            <person name="Grigoriev I.V."/>
            <person name="Stajich J.E."/>
            <person name="Kennedy P.G."/>
        </authorList>
    </citation>
    <scope>NUCLEOTIDE SEQUENCE</scope>
    <source>
        <strain evidence="6">S12</strain>
    </source>
</reference>
<organism evidence="6 7">
    <name type="scientific">Suillus plorans</name>
    <dbReference type="NCBI Taxonomy" id="116603"/>
    <lineage>
        <taxon>Eukaryota</taxon>
        <taxon>Fungi</taxon>
        <taxon>Dikarya</taxon>
        <taxon>Basidiomycota</taxon>
        <taxon>Agaricomycotina</taxon>
        <taxon>Agaricomycetes</taxon>
        <taxon>Agaricomycetidae</taxon>
        <taxon>Boletales</taxon>
        <taxon>Suillineae</taxon>
        <taxon>Suillaceae</taxon>
        <taxon>Suillus</taxon>
    </lineage>
</organism>
<evidence type="ECO:0000256" key="1">
    <source>
        <dbReference type="ARBA" id="ARBA00004340"/>
    </source>
</evidence>
<name>A0A9P7ASZ2_9AGAM</name>
<protein>
    <recommendedName>
        <fullName evidence="5">Crinkler effector protein N-terminal domain-containing protein</fullName>
    </recommendedName>
</protein>
<dbReference type="EMBL" id="JABBWE010000020">
    <property type="protein sequence ID" value="KAG1795971.1"/>
    <property type="molecule type" value="Genomic_DNA"/>
</dbReference>
<dbReference type="AlphaFoldDB" id="A0A9P7ASZ2"/>
<evidence type="ECO:0000256" key="4">
    <source>
        <dbReference type="SAM" id="MobiDB-lite"/>
    </source>
</evidence>
<accession>A0A9P7ASZ2</accession>
<dbReference type="OrthoDB" id="4062651at2759"/>
<feature type="region of interest" description="Disordered" evidence="4">
    <location>
        <begin position="681"/>
        <end position="702"/>
    </location>
</feature>
<feature type="domain" description="Crinkler effector protein N-terminal" evidence="5">
    <location>
        <begin position="117"/>
        <end position="214"/>
    </location>
</feature>
<dbReference type="RefSeq" id="XP_041161624.1">
    <property type="nucleotide sequence ID" value="XM_041309309.1"/>
</dbReference>
<comment type="subcellular location">
    <subcellularLocation>
        <location evidence="1">Host cell</location>
    </subcellularLocation>
    <subcellularLocation>
        <location evidence="2">Secreted</location>
    </subcellularLocation>
</comment>
<dbReference type="Proteomes" id="UP000719766">
    <property type="component" value="Unassembled WGS sequence"/>
</dbReference>
<evidence type="ECO:0000313" key="6">
    <source>
        <dbReference type="EMBL" id="KAG1795971.1"/>
    </source>
</evidence>
<evidence type="ECO:0000259" key="5">
    <source>
        <dbReference type="Pfam" id="PF20147"/>
    </source>
</evidence>
<dbReference type="Gene3D" id="1.10.510.10">
    <property type="entry name" value="Transferase(Phosphotransferase) domain 1"/>
    <property type="match status" value="1"/>
</dbReference>
<dbReference type="GO" id="GO:0043657">
    <property type="term" value="C:host cell"/>
    <property type="evidence" value="ECO:0007669"/>
    <property type="project" value="UniProtKB-SubCell"/>
</dbReference>
<dbReference type="GeneID" id="64603073"/>
<dbReference type="SUPFAM" id="SSF56112">
    <property type="entry name" value="Protein kinase-like (PK-like)"/>
    <property type="match status" value="1"/>
</dbReference>
<keyword evidence="3" id="KW-0964">Secreted</keyword>
<dbReference type="Pfam" id="PF20147">
    <property type="entry name" value="Crinkler"/>
    <property type="match status" value="2"/>
</dbReference>
<evidence type="ECO:0000256" key="3">
    <source>
        <dbReference type="ARBA" id="ARBA00022525"/>
    </source>
</evidence>